<dbReference type="OrthoDB" id="2370959at2"/>
<evidence type="ECO:0000256" key="2">
    <source>
        <dbReference type="ARBA" id="ARBA00022803"/>
    </source>
</evidence>
<proteinExistence type="predicted"/>
<evidence type="ECO:0000256" key="3">
    <source>
        <dbReference type="PROSITE-ProRule" id="PRU00339"/>
    </source>
</evidence>
<dbReference type="Pfam" id="PF07719">
    <property type="entry name" value="TPR_2"/>
    <property type="match status" value="1"/>
</dbReference>
<dbReference type="Gene3D" id="1.25.40.10">
    <property type="entry name" value="Tetratricopeptide repeat domain"/>
    <property type="match status" value="1"/>
</dbReference>
<sequence length="210" mass="24131">MLQQVFATMNEVLDELIRQYPQAAGERKQELDRQLKVLSTMSDYIVEEWLRFEEKLASLRPHSPNDMIEAQPQPTLPDFTDPFQRGQGYYMLMMYDEALKHLEAAASIRPDHIDSRIYLAMSYLHLGRNQEAGHHFQLIIPLTESKCLKAIAYNALGCISAEQRDLSKAKEYFSKAHLLDPSLPEPVLNLKACLSDGDHLQYGGEWIHMP</sequence>
<name>A0A3A3GJT9_PANTH</name>
<dbReference type="InterPro" id="IPR013105">
    <property type="entry name" value="TPR_2"/>
</dbReference>
<dbReference type="Proteomes" id="UP000266177">
    <property type="component" value="Unassembled WGS sequence"/>
</dbReference>
<gene>
    <name evidence="4" type="ORF">DQX05_09410</name>
</gene>
<dbReference type="SMART" id="SM00028">
    <property type="entry name" value="TPR"/>
    <property type="match status" value="3"/>
</dbReference>
<feature type="repeat" description="TPR" evidence="3">
    <location>
        <begin position="150"/>
        <end position="183"/>
    </location>
</feature>
<reference evidence="4 5" key="1">
    <citation type="submission" date="2018-09" db="EMBL/GenBank/DDBJ databases">
        <title>Paenibacillus SK2017-BO5.</title>
        <authorList>
            <person name="Piskunova J.V."/>
            <person name="Dubiley S.A."/>
            <person name="Severinov K.V."/>
        </authorList>
    </citation>
    <scope>NUCLEOTIDE SEQUENCE [LARGE SCALE GENOMIC DNA]</scope>
    <source>
        <strain evidence="4 5">BO5</strain>
    </source>
</reference>
<dbReference type="RefSeq" id="WP_119792961.1">
    <property type="nucleotide sequence ID" value="NZ_QYZD01000006.1"/>
</dbReference>
<keyword evidence="2 3" id="KW-0802">TPR repeat</keyword>
<dbReference type="EMBL" id="QYZD01000006">
    <property type="protein sequence ID" value="RJG24531.1"/>
    <property type="molecule type" value="Genomic_DNA"/>
</dbReference>
<keyword evidence="1" id="KW-0677">Repeat</keyword>
<dbReference type="InterPro" id="IPR011990">
    <property type="entry name" value="TPR-like_helical_dom_sf"/>
</dbReference>
<dbReference type="AlphaFoldDB" id="A0A3A3GJT9"/>
<dbReference type="SUPFAM" id="SSF48452">
    <property type="entry name" value="TPR-like"/>
    <property type="match status" value="1"/>
</dbReference>
<accession>A0A3A3GJT9</accession>
<evidence type="ECO:0000313" key="5">
    <source>
        <dbReference type="Proteomes" id="UP000266177"/>
    </source>
</evidence>
<dbReference type="PROSITE" id="PS50005">
    <property type="entry name" value="TPR"/>
    <property type="match status" value="1"/>
</dbReference>
<comment type="caution">
    <text evidence="4">The sequence shown here is derived from an EMBL/GenBank/DDBJ whole genome shotgun (WGS) entry which is preliminary data.</text>
</comment>
<organism evidence="4 5">
    <name type="scientific">Paenibacillus thiaminolyticus</name>
    <name type="common">Bacillus thiaminolyticus</name>
    <dbReference type="NCBI Taxonomy" id="49283"/>
    <lineage>
        <taxon>Bacteria</taxon>
        <taxon>Bacillati</taxon>
        <taxon>Bacillota</taxon>
        <taxon>Bacilli</taxon>
        <taxon>Bacillales</taxon>
        <taxon>Paenibacillaceae</taxon>
        <taxon>Paenibacillus</taxon>
    </lineage>
</organism>
<evidence type="ECO:0000256" key="1">
    <source>
        <dbReference type="ARBA" id="ARBA00022737"/>
    </source>
</evidence>
<dbReference type="Pfam" id="PF14559">
    <property type="entry name" value="TPR_19"/>
    <property type="match status" value="1"/>
</dbReference>
<protein>
    <submittedName>
        <fullName evidence="4">Tetratricopeptide repeat protein</fullName>
    </submittedName>
</protein>
<evidence type="ECO:0000313" key="4">
    <source>
        <dbReference type="EMBL" id="RJG24531.1"/>
    </source>
</evidence>
<dbReference type="InterPro" id="IPR019734">
    <property type="entry name" value="TPR_rpt"/>
</dbReference>